<feature type="compositionally biased region" description="Acidic residues" evidence="1">
    <location>
        <begin position="182"/>
        <end position="199"/>
    </location>
</feature>
<feature type="compositionally biased region" description="Low complexity" evidence="1">
    <location>
        <begin position="255"/>
        <end position="268"/>
    </location>
</feature>
<evidence type="ECO:0000313" key="2">
    <source>
        <dbReference type="EMBL" id="KAK1735957.1"/>
    </source>
</evidence>
<keyword evidence="3" id="KW-1185">Reference proteome</keyword>
<feature type="compositionally biased region" description="Acidic residues" evidence="1">
    <location>
        <begin position="212"/>
        <end position="222"/>
    </location>
</feature>
<evidence type="ECO:0000256" key="1">
    <source>
        <dbReference type="SAM" id="MobiDB-lite"/>
    </source>
</evidence>
<proteinExistence type="predicted"/>
<name>A0AAD9D6Q0_9STRA</name>
<evidence type="ECO:0000313" key="3">
    <source>
        <dbReference type="Proteomes" id="UP001224775"/>
    </source>
</evidence>
<protein>
    <submittedName>
        <fullName evidence="2">Uncharacterized protein</fullName>
    </submittedName>
</protein>
<dbReference type="AlphaFoldDB" id="A0AAD9D6Q0"/>
<feature type="compositionally biased region" description="Acidic residues" evidence="1">
    <location>
        <begin position="272"/>
        <end position="282"/>
    </location>
</feature>
<feature type="region of interest" description="Disordered" evidence="1">
    <location>
        <begin position="162"/>
        <end position="316"/>
    </location>
</feature>
<feature type="region of interest" description="Disordered" evidence="1">
    <location>
        <begin position="116"/>
        <end position="150"/>
    </location>
</feature>
<gene>
    <name evidence="2" type="ORF">QTG54_013093</name>
</gene>
<comment type="caution">
    <text evidence="2">The sequence shown here is derived from an EMBL/GenBank/DDBJ whole genome shotgun (WGS) entry which is preliminary data.</text>
</comment>
<sequence length="716" mass="79855">MVWSFAGRDPEKSDGGQPSIDLNEIVKFRSHLRTLSHFSNGMILEMQSFKLDIESSTPLLLEEMQPHLMAIYNFMITSLPPLDKCRVDESERMFSEMEIEISKKFQALAKSKANRIVDQQHQSSSDQDCESFRSLPSNPPGEEVGTIDDSDDVDNALRRKLFYEDQGDVESPSGMDSPAGSSEEELQTYDPSSDLDESLCEPSNAAASPLMQEEEEAEDDASVGEAGNEVVDDEDVNETGGGIDLATSTSFDENSSLVSASPSSDASPGRGDDEDNEVEEYSISESASLKKSYHGRNNIVNTREQSQRRHVANRTPRDDINAEIDVLVKQFNALNCGQCVSIPIAREIRLLELCKMRLADELTRGELRSRNIHHLVEMYRDVIGGTDECRKEFATIERKKADILEGMPQLSVSQSRGELLTSLARTAKVDYKFLLSNVEESSVLCKAVHQFLGNDARGNERKLTATALKEFSIHSHAVKNCLAILANLSTAVDVLEEFLVKDLGLDDEFITLASNLYQEMNGGELDAAVFNTLELIETIILPHLKNGTCVEKMVAVKLLLEIKERVLYVKGASRRDVVLGKFRAAASKSVSVGEASRRKPTDYFDNRNRRSAAMHVLFCLLMTPEIEAKLPTHFFDEHGGLALRVLGLSWTNLTALCLKFGNTSFFDVSSEQSFRRVSTEDYFSALQKTDEHKTKVVFFNRRQVDSLQALARLHSD</sequence>
<dbReference type="Proteomes" id="UP001224775">
    <property type="component" value="Unassembled WGS sequence"/>
</dbReference>
<reference evidence="2" key="1">
    <citation type="submission" date="2023-06" db="EMBL/GenBank/DDBJ databases">
        <title>Survivors Of The Sea: Transcriptome response of Skeletonema marinoi to long-term dormancy.</title>
        <authorList>
            <person name="Pinder M.I.M."/>
            <person name="Kourtchenko O."/>
            <person name="Robertson E.K."/>
            <person name="Larsson T."/>
            <person name="Maumus F."/>
            <person name="Osuna-Cruz C.M."/>
            <person name="Vancaester E."/>
            <person name="Stenow R."/>
            <person name="Vandepoele K."/>
            <person name="Ploug H."/>
            <person name="Bruchert V."/>
            <person name="Godhe A."/>
            <person name="Topel M."/>
        </authorList>
    </citation>
    <scope>NUCLEOTIDE SEQUENCE</scope>
    <source>
        <strain evidence="2">R05AC</strain>
    </source>
</reference>
<organism evidence="2 3">
    <name type="scientific">Skeletonema marinoi</name>
    <dbReference type="NCBI Taxonomy" id="267567"/>
    <lineage>
        <taxon>Eukaryota</taxon>
        <taxon>Sar</taxon>
        <taxon>Stramenopiles</taxon>
        <taxon>Ochrophyta</taxon>
        <taxon>Bacillariophyta</taxon>
        <taxon>Coscinodiscophyceae</taxon>
        <taxon>Thalassiosirophycidae</taxon>
        <taxon>Thalassiosirales</taxon>
        <taxon>Skeletonemataceae</taxon>
        <taxon>Skeletonema</taxon>
        <taxon>Skeletonema marinoi-dohrnii complex</taxon>
    </lineage>
</organism>
<accession>A0AAD9D6Q0</accession>
<dbReference type="EMBL" id="JATAAI010000030">
    <property type="protein sequence ID" value="KAK1735957.1"/>
    <property type="molecule type" value="Genomic_DNA"/>
</dbReference>